<name>A0A136PS74_9ACTN</name>
<evidence type="ECO:0000256" key="1">
    <source>
        <dbReference type="SAM" id="MobiDB-lite"/>
    </source>
</evidence>
<evidence type="ECO:0000259" key="3">
    <source>
        <dbReference type="Pfam" id="PF20182"/>
    </source>
</evidence>
<feature type="transmembrane region" description="Helical" evidence="2">
    <location>
        <begin position="103"/>
        <end position="121"/>
    </location>
</feature>
<gene>
    <name evidence="4" type="ORF">AWW66_14375</name>
</gene>
<dbReference type="RefSeq" id="WP_067365575.1">
    <property type="nucleotide sequence ID" value="NZ_JBIUBN010000015.1"/>
</dbReference>
<dbReference type="NCBIfam" id="NF042915">
    <property type="entry name" value="MAB_1171c_fam"/>
    <property type="match status" value="1"/>
</dbReference>
<comment type="caution">
    <text evidence="4">The sequence shown here is derived from an EMBL/GenBank/DDBJ whole genome shotgun (WGS) entry which is preliminary data.</text>
</comment>
<protein>
    <recommendedName>
        <fullName evidence="3">DUF6545 domain-containing protein</fullName>
    </recommendedName>
</protein>
<evidence type="ECO:0000256" key="2">
    <source>
        <dbReference type="SAM" id="Phobius"/>
    </source>
</evidence>
<feature type="transmembrane region" description="Helical" evidence="2">
    <location>
        <begin position="6"/>
        <end position="22"/>
    </location>
</feature>
<keyword evidence="2" id="KW-0472">Membrane</keyword>
<dbReference type="InterPro" id="IPR046675">
    <property type="entry name" value="DUF6545"/>
</dbReference>
<keyword evidence="2" id="KW-1133">Transmembrane helix</keyword>
<accession>A0A136PS74</accession>
<evidence type="ECO:0000313" key="5">
    <source>
        <dbReference type="Proteomes" id="UP000070620"/>
    </source>
</evidence>
<sequence length="402" mass="43164">MLNWLNFCALALAVVVATYKLLRGRGARQAAGTRYLSGFFLCIGLGLAVMAPPVLIAVSHVEPVPNLGRLLGNSLEMISAYLLGALGQSIARPAGIRRWLRRYGLLLAAAVTLMGTLLVVADTTFTLNFVNTYSHEPLVVGYLVTFFCYIAVCLVAFIASVGGYLRHVQAGLFRVGLCFVVAGAGLGIIWAAWSGVRPVLVLVTGRSLATPLPVGATLGSICMLLWLVGATLTGWNDRLTAPLRWLPAWWRLRRIDPLWQAVRAALPQIALHTSGGWPLADAEFALYRRVIEIRDAQLTLRPYAHPDVPRWVGPGADPATLEAALIAAALVGHAHGRHYRAEHPFQDVAASVASESAWLARVARQFARADAVQRARWQATLAATADPDPHATGTVGPGRGGT</sequence>
<dbReference type="EMBL" id="LRQV01000044">
    <property type="protein sequence ID" value="KXK61320.1"/>
    <property type="molecule type" value="Genomic_DNA"/>
</dbReference>
<evidence type="ECO:0000313" key="4">
    <source>
        <dbReference type="EMBL" id="KXK61320.1"/>
    </source>
</evidence>
<reference evidence="4 5" key="1">
    <citation type="submission" date="2016-01" db="EMBL/GenBank/DDBJ databases">
        <title>Whole genome sequence and analysis of Micromonospora rosaria DSM 803, which can produce antibacterial substance rosamicin.</title>
        <authorList>
            <person name="Yang H."/>
            <person name="He X."/>
            <person name="Zhu D."/>
        </authorList>
    </citation>
    <scope>NUCLEOTIDE SEQUENCE [LARGE SCALE GENOMIC DNA]</scope>
    <source>
        <strain evidence="4 5">DSM 803</strain>
    </source>
</reference>
<dbReference type="AlphaFoldDB" id="A0A136PS74"/>
<feature type="transmembrane region" description="Helical" evidence="2">
    <location>
        <begin position="34"/>
        <end position="58"/>
    </location>
</feature>
<feature type="transmembrane region" description="Helical" evidence="2">
    <location>
        <begin position="141"/>
        <end position="165"/>
    </location>
</feature>
<feature type="transmembrane region" description="Helical" evidence="2">
    <location>
        <begin position="213"/>
        <end position="235"/>
    </location>
</feature>
<feature type="transmembrane region" description="Helical" evidence="2">
    <location>
        <begin position="70"/>
        <end position="91"/>
    </location>
</feature>
<feature type="transmembrane region" description="Helical" evidence="2">
    <location>
        <begin position="172"/>
        <end position="193"/>
    </location>
</feature>
<keyword evidence="2" id="KW-0812">Transmembrane</keyword>
<dbReference type="Proteomes" id="UP000070620">
    <property type="component" value="Unassembled WGS sequence"/>
</dbReference>
<keyword evidence="5" id="KW-1185">Reference proteome</keyword>
<proteinExistence type="predicted"/>
<dbReference type="OrthoDB" id="3685619at2"/>
<organism evidence="4 5">
    <name type="scientific">Micromonospora rosaria</name>
    <dbReference type="NCBI Taxonomy" id="47874"/>
    <lineage>
        <taxon>Bacteria</taxon>
        <taxon>Bacillati</taxon>
        <taxon>Actinomycetota</taxon>
        <taxon>Actinomycetes</taxon>
        <taxon>Micromonosporales</taxon>
        <taxon>Micromonosporaceae</taxon>
        <taxon>Micromonospora</taxon>
    </lineage>
</organism>
<feature type="domain" description="DUF6545" evidence="3">
    <location>
        <begin position="244"/>
        <end position="367"/>
    </location>
</feature>
<dbReference type="InterPro" id="IPR050039">
    <property type="entry name" value="MAB_1171c-like"/>
</dbReference>
<feature type="region of interest" description="Disordered" evidence="1">
    <location>
        <begin position="381"/>
        <end position="402"/>
    </location>
</feature>
<dbReference type="Pfam" id="PF20182">
    <property type="entry name" value="DUF6545"/>
    <property type="match status" value="1"/>
</dbReference>